<gene>
    <name evidence="3" type="ORF">SGQ83_09350</name>
</gene>
<feature type="transmembrane region" description="Helical" evidence="1">
    <location>
        <begin position="243"/>
        <end position="261"/>
    </location>
</feature>
<feature type="transmembrane region" description="Helical" evidence="1">
    <location>
        <begin position="50"/>
        <end position="69"/>
    </location>
</feature>
<feature type="domain" description="Acyltransferase 3" evidence="2">
    <location>
        <begin position="16"/>
        <end position="356"/>
    </location>
</feature>
<keyword evidence="1" id="KW-0812">Transmembrane</keyword>
<comment type="caution">
    <text evidence="3">The sequence shown here is derived from an EMBL/GenBank/DDBJ whole genome shotgun (WGS) entry which is preliminary data.</text>
</comment>
<keyword evidence="3" id="KW-0808">Transferase</keyword>
<dbReference type="InterPro" id="IPR050879">
    <property type="entry name" value="Acyltransferase_3"/>
</dbReference>
<evidence type="ECO:0000259" key="2">
    <source>
        <dbReference type="Pfam" id="PF01757"/>
    </source>
</evidence>
<dbReference type="EC" id="2.3.-.-" evidence="3"/>
<keyword evidence="3" id="KW-0012">Acyltransferase</keyword>
<dbReference type="Pfam" id="PF01757">
    <property type="entry name" value="Acyl_transf_3"/>
    <property type="match status" value="1"/>
</dbReference>
<protein>
    <submittedName>
        <fullName evidence="3">Acyltransferase</fullName>
        <ecNumber evidence="3">2.3.-.-</ecNumber>
    </submittedName>
</protein>
<dbReference type="GO" id="GO:0016746">
    <property type="term" value="F:acyltransferase activity"/>
    <property type="evidence" value="ECO:0007669"/>
    <property type="project" value="UniProtKB-KW"/>
</dbReference>
<name>A0ABU4RCG5_9FLAO</name>
<evidence type="ECO:0000256" key="1">
    <source>
        <dbReference type="SAM" id="Phobius"/>
    </source>
</evidence>
<dbReference type="PANTHER" id="PTHR23028:SF134">
    <property type="entry name" value="PUTATIVE (AFU_ORTHOLOGUE AFUA_4G08520)-RELATED"/>
    <property type="match status" value="1"/>
</dbReference>
<reference evidence="3 4" key="1">
    <citation type="submission" date="2023-11" db="EMBL/GenBank/DDBJ databases">
        <title>Unpublished Manusciprt.</title>
        <authorList>
            <person name="Saticioglu I.B."/>
            <person name="Ay H."/>
            <person name="Ajmi N."/>
            <person name="Altun S."/>
            <person name="Duman M."/>
        </authorList>
    </citation>
    <scope>NUCLEOTIDE SEQUENCE [LARGE SCALE GENOMIC DNA]</scope>
    <source>
        <strain evidence="3 4">Fl-318</strain>
    </source>
</reference>
<accession>A0ABU4RCG5</accession>
<dbReference type="EMBL" id="JAWXVI010000005">
    <property type="protein sequence ID" value="MDX6189553.1"/>
    <property type="molecule type" value="Genomic_DNA"/>
</dbReference>
<feature type="transmembrane region" description="Helical" evidence="1">
    <location>
        <begin position="218"/>
        <end position="236"/>
    </location>
</feature>
<dbReference type="Proteomes" id="UP001273350">
    <property type="component" value="Unassembled WGS sequence"/>
</dbReference>
<keyword evidence="1" id="KW-0472">Membrane</keyword>
<evidence type="ECO:0000313" key="4">
    <source>
        <dbReference type="Proteomes" id="UP001273350"/>
    </source>
</evidence>
<proteinExistence type="predicted"/>
<dbReference type="PANTHER" id="PTHR23028">
    <property type="entry name" value="ACETYLTRANSFERASE"/>
    <property type="match status" value="1"/>
</dbReference>
<feature type="transmembrane region" description="Helical" evidence="1">
    <location>
        <begin position="155"/>
        <end position="173"/>
    </location>
</feature>
<keyword evidence="4" id="KW-1185">Reference proteome</keyword>
<feature type="transmembrane region" description="Helical" evidence="1">
    <location>
        <begin position="302"/>
        <end position="324"/>
    </location>
</feature>
<keyword evidence="1" id="KW-1133">Transmembrane helix</keyword>
<sequence>MSSDSLIIKPKKHYEILDGLRGVAAILVVAFHIFETFSGGNRFIQMINHGYLAVDFFFLLSGFVVAYAYDDRWEKMTQWEFYKRRLIRLQPMVIMGMIIGAALYYFQASDVLFPQIATMPVWKLILVMFVGFTLIPLTPSAEIRGWGEMHPLNGPAWSLFFEYIANILYAVLFRRFSNKVMTLFVVIFAGMFINYTVFGPKGDVIGGWSLNLEQMNIGFTRLLYPFFAGVLLSRLGKLIHIKGAFWICSLLITIVLAIPRIGDENTLWMNGIYESVCVILLFPLIVSIGAGGELKNPFSLKICKLLGAISYPIYITHYPLIYWYTAWVVDNKVALKDGYMLGIGVLIASIVLAYACLKLYDEPVRNWLQKKFQKRSVPVS</sequence>
<feature type="transmembrane region" description="Helical" evidence="1">
    <location>
        <begin position="180"/>
        <end position="198"/>
    </location>
</feature>
<feature type="transmembrane region" description="Helical" evidence="1">
    <location>
        <begin position="20"/>
        <end position="38"/>
    </location>
</feature>
<feature type="transmembrane region" description="Helical" evidence="1">
    <location>
        <begin position="89"/>
        <end position="106"/>
    </location>
</feature>
<dbReference type="InterPro" id="IPR002656">
    <property type="entry name" value="Acyl_transf_3_dom"/>
</dbReference>
<dbReference type="RefSeq" id="WP_230001750.1">
    <property type="nucleotide sequence ID" value="NZ_CP087134.1"/>
</dbReference>
<feature type="transmembrane region" description="Helical" evidence="1">
    <location>
        <begin position="113"/>
        <end position="135"/>
    </location>
</feature>
<feature type="transmembrane region" description="Helical" evidence="1">
    <location>
        <begin position="267"/>
        <end position="290"/>
    </location>
</feature>
<feature type="transmembrane region" description="Helical" evidence="1">
    <location>
        <begin position="339"/>
        <end position="360"/>
    </location>
</feature>
<evidence type="ECO:0000313" key="3">
    <source>
        <dbReference type="EMBL" id="MDX6189553.1"/>
    </source>
</evidence>
<organism evidence="3 4">
    <name type="scientific">Flavobacterium cupriresistens</name>
    <dbReference type="NCBI Taxonomy" id="2893885"/>
    <lineage>
        <taxon>Bacteria</taxon>
        <taxon>Pseudomonadati</taxon>
        <taxon>Bacteroidota</taxon>
        <taxon>Flavobacteriia</taxon>
        <taxon>Flavobacteriales</taxon>
        <taxon>Flavobacteriaceae</taxon>
        <taxon>Flavobacterium</taxon>
    </lineage>
</organism>